<dbReference type="GO" id="GO:0008531">
    <property type="term" value="F:riboflavin kinase activity"/>
    <property type="evidence" value="ECO:0007669"/>
    <property type="project" value="UniProtKB-UniRule"/>
</dbReference>
<accession>A0A345UKE1</accession>
<dbReference type="KEGG" id="cprv:CYPRO_1692"/>
<dbReference type="InterPro" id="IPR002606">
    <property type="entry name" value="Riboflavin_kinase_bac"/>
</dbReference>
<reference evidence="17 18" key="1">
    <citation type="submission" date="2018-03" db="EMBL/GenBank/DDBJ databases">
        <title>Phenotypic and genomic properties of Cyclonatronum proteinivorum gen. nov., sp. nov., a haloalkaliphilic bacteroidete from soda lakes possessing Na+-translocating rhodopsin.</title>
        <authorList>
            <person name="Toshchakov S.V."/>
            <person name="Korzhenkov A."/>
            <person name="Samarov N.I."/>
            <person name="Kublanov I.V."/>
            <person name="Muntyan M.S."/>
            <person name="Sorokin D.Y."/>
        </authorList>
    </citation>
    <scope>NUCLEOTIDE SEQUENCE [LARGE SCALE GENOMIC DNA]</scope>
    <source>
        <strain evidence="17 18">Omega</strain>
    </source>
</reference>
<comment type="similarity">
    <text evidence="15">Belongs to the ribF family.</text>
</comment>
<dbReference type="GO" id="GO:0009398">
    <property type="term" value="P:FMN biosynthetic process"/>
    <property type="evidence" value="ECO:0007669"/>
    <property type="project" value="UniProtKB-UniRule"/>
</dbReference>
<dbReference type="NCBIfam" id="NF004160">
    <property type="entry name" value="PRK05627.1-3"/>
    <property type="match status" value="1"/>
</dbReference>
<evidence type="ECO:0000256" key="15">
    <source>
        <dbReference type="PIRNR" id="PIRNR004491"/>
    </source>
</evidence>
<evidence type="ECO:0000256" key="11">
    <source>
        <dbReference type="ARBA" id="ARBA00022840"/>
    </source>
</evidence>
<dbReference type="InterPro" id="IPR023468">
    <property type="entry name" value="Riboflavin_kinase"/>
</dbReference>
<keyword evidence="5 15" id="KW-0288">FMN</keyword>
<organism evidence="17 18">
    <name type="scientific">Cyclonatronum proteinivorum</name>
    <dbReference type="NCBI Taxonomy" id="1457365"/>
    <lineage>
        <taxon>Bacteria</taxon>
        <taxon>Pseudomonadati</taxon>
        <taxon>Balneolota</taxon>
        <taxon>Balneolia</taxon>
        <taxon>Balneolales</taxon>
        <taxon>Cyclonatronaceae</taxon>
        <taxon>Cyclonatronum</taxon>
    </lineage>
</organism>
<comment type="catalytic activity">
    <reaction evidence="14 15">
        <text>FMN + ATP + H(+) = FAD + diphosphate</text>
        <dbReference type="Rhea" id="RHEA:17237"/>
        <dbReference type="ChEBI" id="CHEBI:15378"/>
        <dbReference type="ChEBI" id="CHEBI:30616"/>
        <dbReference type="ChEBI" id="CHEBI:33019"/>
        <dbReference type="ChEBI" id="CHEBI:57692"/>
        <dbReference type="ChEBI" id="CHEBI:58210"/>
        <dbReference type="EC" id="2.7.7.2"/>
    </reaction>
</comment>
<dbReference type="UniPathway" id="UPA00276">
    <property type="reaction ID" value="UER00406"/>
</dbReference>
<dbReference type="GO" id="GO:0005524">
    <property type="term" value="F:ATP binding"/>
    <property type="evidence" value="ECO:0007669"/>
    <property type="project" value="UniProtKB-UniRule"/>
</dbReference>
<comment type="pathway">
    <text evidence="2 15">Cofactor biosynthesis; FAD biosynthesis; FAD from FMN: step 1/1.</text>
</comment>
<dbReference type="NCBIfam" id="TIGR00125">
    <property type="entry name" value="cyt_tran_rel"/>
    <property type="match status" value="1"/>
</dbReference>
<proteinExistence type="inferred from homology"/>
<keyword evidence="10 15" id="KW-0274">FAD</keyword>
<dbReference type="InterPro" id="IPR015864">
    <property type="entry name" value="FAD_synthase"/>
</dbReference>
<dbReference type="AlphaFoldDB" id="A0A345UKE1"/>
<dbReference type="GO" id="GO:0006747">
    <property type="term" value="P:FAD biosynthetic process"/>
    <property type="evidence" value="ECO:0007669"/>
    <property type="project" value="UniProtKB-UniRule"/>
</dbReference>
<dbReference type="PANTHER" id="PTHR22749:SF6">
    <property type="entry name" value="RIBOFLAVIN KINASE"/>
    <property type="match status" value="1"/>
</dbReference>
<comment type="pathway">
    <text evidence="3 15">Cofactor biosynthesis; FMN biosynthesis; FMN from riboflavin (ATP route): step 1/1.</text>
</comment>
<evidence type="ECO:0000256" key="3">
    <source>
        <dbReference type="ARBA" id="ARBA00005201"/>
    </source>
</evidence>
<sequence length="315" mass="35670">MQMTSLTYLDDVIHNPATAITVGTFDGVHLGHRTLISKLVEKAREINGRSVLVTFNPHPREVLHGGHNTVGLLTTLEERAEILHQSGVDQMVVIPFDRDFSLLSSEEFIKDILFRKIGIAEFIIGYDHQFGKNREGTIKTVEQLSPALGYNVHLIQAHEVAHHTVSSTLIRKALVDEGDVKLARTMLGRPYPLSGMVVHGDKKGRMLGFPTANLKIEETRKVIPRKGVYAVEVLLDDKVYKGMLNIGIRPTVTNSKELRIEVNMFDFFDDIYGRQLRVRFYDKIRDEKKFDGLDALRAQLHQDKADCIQLFKTLS</sequence>
<dbReference type="InterPro" id="IPR015865">
    <property type="entry name" value="Riboflavin_kinase_bac/euk"/>
</dbReference>
<dbReference type="Pfam" id="PF01687">
    <property type="entry name" value="Flavokinase"/>
    <property type="match status" value="1"/>
</dbReference>
<dbReference type="Gene3D" id="2.40.30.30">
    <property type="entry name" value="Riboflavin kinase-like"/>
    <property type="match status" value="1"/>
</dbReference>
<evidence type="ECO:0000256" key="13">
    <source>
        <dbReference type="ARBA" id="ARBA00047880"/>
    </source>
</evidence>
<gene>
    <name evidence="17" type="ORF">CYPRO_1692</name>
</gene>
<evidence type="ECO:0000256" key="4">
    <source>
        <dbReference type="ARBA" id="ARBA00022630"/>
    </source>
</evidence>
<dbReference type="NCBIfam" id="TIGR00083">
    <property type="entry name" value="ribF"/>
    <property type="match status" value="1"/>
</dbReference>
<keyword evidence="18" id="KW-1185">Reference proteome</keyword>
<dbReference type="EMBL" id="CP027806">
    <property type="protein sequence ID" value="AXJ00943.1"/>
    <property type="molecule type" value="Genomic_DNA"/>
</dbReference>
<dbReference type="PIRSF" id="PIRSF004491">
    <property type="entry name" value="FAD_Synth"/>
    <property type="match status" value="1"/>
</dbReference>
<keyword evidence="12" id="KW-0511">Multifunctional enzyme</keyword>
<evidence type="ECO:0000256" key="2">
    <source>
        <dbReference type="ARBA" id="ARBA00004726"/>
    </source>
</evidence>
<evidence type="ECO:0000256" key="6">
    <source>
        <dbReference type="ARBA" id="ARBA00022679"/>
    </source>
</evidence>
<evidence type="ECO:0000256" key="9">
    <source>
        <dbReference type="ARBA" id="ARBA00022777"/>
    </source>
</evidence>
<comment type="catalytic activity">
    <reaction evidence="13 15">
        <text>riboflavin + ATP = FMN + ADP + H(+)</text>
        <dbReference type="Rhea" id="RHEA:14357"/>
        <dbReference type="ChEBI" id="CHEBI:15378"/>
        <dbReference type="ChEBI" id="CHEBI:30616"/>
        <dbReference type="ChEBI" id="CHEBI:57986"/>
        <dbReference type="ChEBI" id="CHEBI:58210"/>
        <dbReference type="ChEBI" id="CHEBI:456216"/>
        <dbReference type="EC" id="2.7.1.26"/>
    </reaction>
</comment>
<dbReference type="GO" id="GO:0009231">
    <property type="term" value="P:riboflavin biosynthetic process"/>
    <property type="evidence" value="ECO:0007669"/>
    <property type="project" value="InterPro"/>
</dbReference>
<keyword evidence="7 15" id="KW-0548">Nucleotidyltransferase</keyword>
<keyword evidence="9 15" id="KW-0418">Kinase</keyword>
<evidence type="ECO:0000256" key="5">
    <source>
        <dbReference type="ARBA" id="ARBA00022643"/>
    </source>
</evidence>
<protein>
    <recommendedName>
        <fullName evidence="15">Riboflavin biosynthesis protein</fullName>
    </recommendedName>
    <domain>
        <recommendedName>
            <fullName evidence="15">Riboflavin kinase</fullName>
            <ecNumber evidence="15">2.7.1.26</ecNumber>
        </recommendedName>
        <alternativeName>
            <fullName evidence="15">Flavokinase</fullName>
        </alternativeName>
    </domain>
    <domain>
        <recommendedName>
            <fullName evidence="15">FMN adenylyltransferase</fullName>
            <ecNumber evidence="15">2.7.7.2</ecNumber>
        </recommendedName>
        <alternativeName>
            <fullName evidence="15">FAD pyrophosphorylase</fullName>
        </alternativeName>
        <alternativeName>
            <fullName evidence="15">FAD synthase</fullName>
        </alternativeName>
    </domain>
</protein>
<keyword evidence="6 15" id="KW-0808">Transferase</keyword>
<evidence type="ECO:0000256" key="1">
    <source>
        <dbReference type="ARBA" id="ARBA00002121"/>
    </source>
</evidence>
<keyword evidence="11 15" id="KW-0067">ATP-binding</keyword>
<dbReference type="UniPathway" id="UPA00277">
    <property type="reaction ID" value="UER00407"/>
</dbReference>
<dbReference type="EC" id="2.7.1.26" evidence="15"/>
<name>A0A345UKE1_9BACT</name>
<dbReference type="SUPFAM" id="SSF52374">
    <property type="entry name" value="Nucleotidylyl transferase"/>
    <property type="match status" value="1"/>
</dbReference>
<evidence type="ECO:0000313" key="18">
    <source>
        <dbReference type="Proteomes" id="UP000254808"/>
    </source>
</evidence>
<dbReference type="InterPro" id="IPR023465">
    <property type="entry name" value="Riboflavin_kinase_dom_sf"/>
</dbReference>
<evidence type="ECO:0000256" key="7">
    <source>
        <dbReference type="ARBA" id="ARBA00022695"/>
    </source>
</evidence>
<dbReference type="InterPro" id="IPR004821">
    <property type="entry name" value="Cyt_trans-like"/>
</dbReference>
<keyword evidence="8 15" id="KW-0547">Nucleotide-binding</keyword>
<evidence type="ECO:0000256" key="12">
    <source>
        <dbReference type="ARBA" id="ARBA00023268"/>
    </source>
</evidence>
<dbReference type="Gene3D" id="3.40.50.620">
    <property type="entry name" value="HUPs"/>
    <property type="match status" value="1"/>
</dbReference>
<dbReference type="SUPFAM" id="SSF82114">
    <property type="entry name" value="Riboflavin kinase-like"/>
    <property type="match status" value="1"/>
</dbReference>
<dbReference type="PANTHER" id="PTHR22749">
    <property type="entry name" value="RIBOFLAVIN KINASE/FMN ADENYLYLTRANSFERASE"/>
    <property type="match status" value="1"/>
</dbReference>
<dbReference type="FunFam" id="3.40.50.620:FF:000021">
    <property type="entry name" value="Riboflavin biosynthesis protein"/>
    <property type="match status" value="1"/>
</dbReference>
<evidence type="ECO:0000256" key="8">
    <source>
        <dbReference type="ARBA" id="ARBA00022741"/>
    </source>
</evidence>
<dbReference type="Pfam" id="PF06574">
    <property type="entry name" value="FAD_syn"/>
    <property type="match status" value="1"/>
</dbReference>
<dbReference type="Proteomes" id="UP000254808">
    <property type="component" value="Chromosome"/>
</dbReference>
<dbReference type="EC" id="2.7.7.2" evidence="15"/>
<dbReference type="CDD" id="cd02064">
    <property type="entry name" value="FAD_synthetase_N"/>
    <property type="match status" value="1"/>
</dbReference>
<dbReference type="InterPro" id="IPR014729">
    <property type="entry name" value="Rossmann-like_a/b/a_fold"/>
</dbReference>
<evidence type="ECO:0000259" key="16">
    <source>
        <dbReference type="SMART" id="SM00904"/>
    </source>
</evidence>
<evidence type="ECO:0000256" key="10">
    <source>
        <dbReference type="ARBA" id="ARBA00022827"/>
    </source>
</evidence>
<dbReference type="SMART" id="SM00904">
    <property type="entry name" value="Flavokinase"/>
    <property type="match status" value="1"/>
</dbReference>
<dbReference type="FunFam" id="2.40.30.30:FF:000003">
    <property type="entry name" value="Riboflavin biosynthesis protein"/>
    <property type="match status" value="1"/>
</dbReference>
<dbReference type="GO" id="GO:0003919">
    <property type="term" value="F:FMN adenylyltransferase activity"/>
    <property type="evidence" value="ECO:0007669"/>
    <property type="project" value="UniProtKB-UniRule"/>
</dbReference>
<comment type="function">
    <text evidence="1">Catalyzes the phosphorylation of riboflavin to FMN followed by the adenylation of FMN to FAD.</text>
</comment>
<keyword evidence="4 15" id="KW-0285">Flavoprotein</keyword>
<evidence type="ECO:0000256" key="14">
    <source>
        <dbReference type="ARBA" id="ARBA00049494"/>
    </source>
</evidence>
<dbReference type="NCBIfam" id="NF004162">
    <property type="entry name" value="PRK05627.1-5"/>
    <property type="match status" value="1"/>
</dbReference>
<feature type="domain" description="Riboflavin kinase" evidence="16">
    <location>
        <begin position="186"/>
        <end position="312"/>
    </location>
</feature>
<evidence type="ECO:0000313" key="17">
    <source>
        <dbReference type="EMBL" id="AXJ00943.1"/>
    </source>
</evidence>